<organism evidence="5 6">
    <name type="scientific">Gordonibacter urolithinfaciens</name>
    <dbReference type="NCBI Taxonomy" id="1335613"/>
    <lineage>
        <taxon>Bacteria</taxon>
        <taxon>Bacillati</taxon>
        <taxon>Actinomycetota</taxon>
        <taxon>Coriobacteriia</taxon>
        <taxon>Eggerthellales</taxon>
        <taxon>Eggerthellaceae</taxon>
        <taxon>Gordonibacter</taxon>
    </lineage>
</organism>
<protein>
    <submittedName>
        <fullName evidence="5">Type II toxin-antitoxin system HipA family toxin</fullName>
    </submittedName>
</protein>
<keyword evidence="2" id="KW-0808">Transferase</keyword>
<dbReference type="InterPro" id="IPR052028">
    <property type="entry name" value="HipA_Ser/Thr_kinase"/>
</dbReference>
<dbReference type="Gene3D" id="1.10.1070.20">
    <property type="match status" value="1"/>
</dbReference>
<evidence type="ECO:0000313" key="5">
    <source>
        <dbReference type="EMBL" id="MVN14657.1"/>
    </source>
</evidence>
<dbReference type="EMBL" id="WPOC01000005">
    <property type="protein sequence ID" value="MVN14657.1"/>
    <property type="molecule type" value="Genomic_DNA"/>
</dbReference>
<dbReference type="Pfam" id="PF07804">
    <property type="entry name" value="HipA_C"/>
    <property type="match status" value="1"/>
</dbReference>
<gene>
    <name evidence="5" type="ORF">GO738_04685</name>
</gene>
<accession>A0A6N8IFS5</accession>
<dbReference type="GO" id="GO:0004674">
    <property type="term" value="F:protein serine/threonine kinase activity"/>
    <property type="evidence" value="ECO:0007669"/>
    <property type="project" value="TreeGrafter"/>
</dbReference>
<reference evidence="5 6" key="1">
    <citation type="submission" date="2019-11" db="EMBL/GenBank/DDBJ databases">
        <title>Whole genome shotgun sequencing (WGS) data from Adlercreutzia equolifaciens ResAG-91, Eggerthella lenta MRI-F36, MRI-F37, MRI-F40, ResAG-49, ResAG-88, ResAG-121, ResAG-145, and Gordonibacter sp. ResAG-5, ResAG-26, ResAG-43, ResAG-50, ResAG-59.</title>
        <authorList>
            <person name="Stoll D.A."/>
            <person name="Danylec N."/>
            <person name="Franz C.M.A.P."/>
            <person name="Huch M."/>
        </authorList>
    </citation>
    <scope>NUCLEOTIDE SEQUENCE [LARGE SCALE GENOMIC DNA]</scope>
    <source>
        <strain evidence="5 6">ResAG-59</strain>
    </source>
</reference>
<evidence type="ECO:0000313" key="6">
    <source>
        <dbReference type="Proteomes" id="UP000468327"/>
    </source>
</evidence>
<evidence type="ECO:0000256" key="2">
    <source>
        <dbReference type="ARBA" id="ARBA00022679"/>
    </source>
</evidence>
<feature type="domain" description="HipA-like C-terminal" evidence="4">
    <location>
        <begin position="180"/>
        <end position="390"/>
    </location>
</feature>
<evidence type="ECO:0000259" key="4">
    <source>
        <dbReference type="Pfam" id="PF07804"/>
    </source>
</evidence>
<evidence type="ECO:0000256" key="1">
    <source>
        <dbReference type="ARBA" id="ARBA00010164"/>
    </source>
</evidence>
<dbReference type="GO" id="GO:0005829">
    <property type="term" value="C:cytosol"/>
    <property type="evidence" value="ECO:0007669"/>
    <property type="project" value="TreeGrafter"/>
</dbReference>
<dbReference type="InterPro" id="IPR012893">
    <property type="entry name" value="HipA-like_C"/>
</dbReference>
<sequence length="421" mass="46638">MSAEKTIYVYADWLPEGPVLVGVLLAAGNRGRESFSFSYSEDWLKRGDAAVVLDPDPHSYGGRQYPPSDKSLFGAFSDSRPDRWGRLLMRRGEAVAARHEDRKPRALLESDYLLGVCDETRMGGLRYSLEEGGVFQSPSRGLASPPWTELRALEAASIAFEDEDDPEEEKWLRRLLAPGSSLGGARPKASVTAPDGSLWIAKFPSRRDEWDVGAWEIAVHDLAGLCGLDVPEARMGRLSRNGGTFLTRRFDRDGARRIHFESAMTLLGRTDGAEDASYLDIASFIRSRGAAPERDLRELWARIVFNIAVSNTDDHLRNHGFLLTESGWRLAPAYDVNPNIHGDGLSLNISEGDNSLDFGLALETAGFYGVLPSEAERIVSDTREAVEGNWRPIAESHGLSREAMRRMASAFDMRRKGRIAP</sequence>
<dbReference type="PANTHER" id="PTHR37419:SF8">
    <property type="entry name" value="TOXIN YJJJ"/>
    <property type="match status" value="1"/>
</dbReference>
<dbReference type="PANTHER" id="PTHR37419">
    <property type="entry name" value="SERINE/THREONINE-PROTEIN KINASE TOXIN HIPA"/>
    <property type="match status" value="1"/>
</dbReference>
<evidence type="ECO:0000256" key="3">
    <source>
        <dbReference type="ARBA" id="ARBA00022777"/>
    </source>
</evidence>
<comment type="caution">
    <text evidence="5">The sequence shown here is derived from an EMBL/GenBank/DDBJ whole genome shotgun (WGS) entry which is preliminary data.</text>
</comment>
<comment type="similarity">
    <text evidence="1">Belongs to the HipA Ser/Thr kinase family.</text>
</comment>
<dbReference type="Proteomes" id="UP000468327">
    <property type="component" value="Unassembled WGS sequence"/>
</dbReference>
<name>A0A6N8IFS5_9ACTN</name>
<keyword evidence="6" id="KW-1185">Reference proteome</keyword>
<dbReference type="AlphaFoldDB" id="A0A6N8IFS5"/>
<keyword evidence="3" id="KW-0418">Kinase</keyword>
<proteinExistence type="inferred from homology"/>